<keyword evidence="3" id="KW-1185">Reference proteome</keyword>
<evidence type="ECO:0000256" key="1">
    <source>
        <dbReference type="SAM" id="MobiDB-lite"/>
    </source>
</evidence>
<dbReference type="Proteomes" id="UP000199017">
    <property type="component" value="Unassembled WGS sequence"/>
</dbReference>
<dbReference type="EMBL" id="FNDU01000009">
    <property type="protein sequence ID" value="SDI63241.1"/>
    <property type="molecule type" value="Genomic_DNA"/>
</dbReference>
<reference evidence="2 3" key="1">
    <citation type="submission" date="2016-10" db="EMBL/GenBank/DDBJ databases">
        <authorList>
            <person name="de Groot N.N."/>
        </authorList>
    </citation>
    <scope>NUCLEOTIDE SEQUENCE [LARGE SCALE GENOMIC DNA]</scope>
    <source>
        <strain evidence="3">P4B,CCM 7963,CECT 7998,DSM 25260,IBRC-M 10614,KCTC 13821</strain>
    </source>
</reference>
<accession>A0A1G8M5Q0</accession>
<feature type="region of interest" description="Disordered" evidence="1">
    <location>
        <begin position="25"/>
        <end position="53"/>
    </location>
</feature>
<sequence length="53" mass="6382">MLLTEEEKKHLLKVLGRDQLSVFRSNKEREKSKQLHDKIKQTLRNEAINKDHK</sequence>
<protein>
    <recommendedName>
        <fullName evidence="4">50S ribosomal protein L29</fullName>
    </recommendedName>
</protein>
<dbReference type="STRING" id="930129.SAMN05216352_109222"/>
<evidence type="ECO:0008006" key="4">
    <source>
        <dbReference type="Google" id="ProtNLM"/>
    </source>
</evidence>
<proteinExistence type="predicted"/>
<organism evidence="2 3">
    <name type="scientific">Alteribacillus bidgolensis</name>
    <dbReference type="NCBI Taxonomy" id="930129"/>
    <lineage>
        <taxon>Bacteria</taxon>
        <taxon>Bacillati</taxon>
        <taxon>Bacillota</taxon>
        <taxon>Bacilli</taxon>
        <taxon>Bacillales</taxon>
        <taxon>Bacillaceae</taxon>
        <taxon>Alteribacillus</taxon>
    </lineage>
</organism>
<dbReference type="RefSeq" id="WP_170031984.1">
    <property type="nucleotide sequence ID" value="NZ_FNDU01000009.1"/>
</dbReference>
<gene>
    <name evidence="2" type="ORF">SAMN05216352_109222</name>
</gene>
<name>A0A1G8M5Q0_9BACI</name>
<dbReference type="AlphaFoldDB" id="A0A1G8M5Q0"/>
<feature type="compositionally biased region" description="Basic and acidic residues" evidence="1">
    <location>
        <begin position="25"/>
        <end position="40"/>
    </location>
</feature>
<evidence type="ECO:0000313" key="2">
    <source>
        <dbReference type="EMBL" id="SDI63241.1"/>
    </source>
</evidence>
<evidence type="ECO:0000313" key="3">
    <source>
        <dbReference type="Proteomes" id="UP000199017"/>
    </source>
</evidence>